<proteinExistence type="predicted"/>
<dbReference type="EC" id="3.1.3.16" evidence="3"/>
<organism evidence="3 4">
    <name type="scientific">Plasmodium relictum</name>
    <dbReference type="NCBI Taxonomy" id="85471"/>
    <lineage>
        <taxon>Eukaryota</taxon>
        <taxon>Sar</taxon>
        <taxon>Alveolata</taxon>
        <taxon>Apicomplexa</taxon>
        <taxon>Aconoidasida</taxon>
        <taxon>Haemosporida</taxon>
        <taxon>Plasmodiidae</taxon>
        <taxon>Plasmodium</taxon>
        <taxon>Plasmodium (Haemamoeba)</taxon>
    </lineage>
</organism>
<feature type="domain" description="PPM-type phosphatase" evidence="2">
    <location>
        <begin position="597"/>
        <end position="891"/>
    </location>
</feature>
<feature type="coiled-coil region" evidence="1">
    <location>
        <begin position="296"/>
        <end position="327"/>
    </location>
</feature>
<dbReference type="GO" id="GO:0004722">
    <property type="term" value="F:protein serine/threonine phosphatase activity"/>
    <property type="evidence" value="ECO:0007669"/>
    <property type="project" value="UniProtKB-EC"/>
</dbReference>
<reference evidence="3 4" key="1">
    <citation type="submission" date="2015-04" db="EMBL/GenBank/DDBJ databases">
        <authorList>
            <consortium name="Pathogen Informatics"/>
        </authorList>
    </citation>
    <scope>NUCLEOTIDE SEQUENCE [LARGE SCALE GENOMIC DNA]</scope>
    <source>
        <strain evidence="3 4">SGS1</strain>
    </source>
</reference>
<protein>
    <submittedName>
        <fullName evidence="3">Protein phosphatase PPM1, putative</fullName>
        <ecNumber evidence="3">3.1.3.16</ecNumber>
    </submittedName>
</protein>
<dbReference type="InterPro" id="IPR001932">
    <property type="entry name" value="PPM-type_phosphatase-like_dom"/>
</dbReference>
<dbReference type="SMART" id="SM00332">
    <property type="entry name" value="PP2Cc"/>
    <property type="match status" value="1"/>
</dbReference>
<evidence type="ECO:0000313" key="4">
    <source>
        <dbReference type="Proteomes" id="UP000220158"/>
    </source>
</evidence>
<keyword evidence="1" id="KW-0175">Coiled coil</keyword>
<dbReference type="PROSITE" id="PS51746">
    <property type="entry name" value="PPM_2"/>
    <property type="match status" value="1"/>
</dbReference>
<dbReference type="Pfam" id="PF00481">
    <property type="entry name" value="PP2C"/>
    <property type="match status" value="1"/>
</dbReference>
<dbReference type="RefSeq" id="XP_028531598.1">
    <property type="nucleotide sequence ID" value="XM_028680064.1"/>
</dbReference>
<dbReference type="InterPro" id="IPR036457">
    <property type="entry name" value="PPM-type-like_dom_sf"/>
</dbReference>
<sequence>MNLYDNLKKDSIYIYGKIYELLDHLNNHNFKCYINNEKKVDLSKEFKYQKKKRVEFISILDYYARFKNKESEFLVLPIIFNKEYEILYLGVSMFFKENFSEEYKKNCYNYIELYIYNLDKNNVVTYENCITSNHNISIFKLLINLEDLKNSHKEEILKNDIKRIMNNRNNDQEVYLKNNNYCIDDKKNEHLCSQENNILKREENYLSYSNNIKYNNKNFNLGNNDYLIIYNTYNSLKKSDHLEESFTDYTYKIHTNSDINNTTNNHNNKNNININDNNNNHKCNNYINSNINIRNNNNCNNNINNINNNNNNNNENINKTNNSYNNNNNHDYNNNYSINSNINSMNNNHINNINNNNNNNNININNTSNNNNHKYSNNNIYSNINIINNNNSNNDNSNNNINNINYDINNNNNDNIDNNNKEYIKDEMNKNSSCKNNHINKVNHYENLERRSENEYNISEINCENQNINYQYYYFKERENLVLNIKKNDEIPVKIENSLNNNSEEKTYTSLKISESLQHNYMNTKVIINLDNDKLNEKVSYLKQEMIYNQNDYLKINDTHMNKYTEFMKDISIDNIIYKNYFQENNNNKNEKWKNFKSGFFSFKGNRTYNEDRVITIENINDFIKKEYNEIIKKKEVNETFDKEYYDLIHKLQNIETQPYMYCAIYDGHNGENTVNIVQKFLHLNVYSYLINGNGISNSLKYAFQSIDEHICKETLNNEEINHSNLSSGSTACVSIIFKSMLYIANIGDSRCVLSKNGRAIVLTVDHRASINKKEEERIIKSGGVLDDEGYLDGCLGVCRGFGSFDKKTKKKLKGLICEPDLFQIKLTDDDEFLIICCDGVFDVMTSQEAVNTVRASLVESTNANIASEALCRLAYKRKSLDNLSVVVVIFQNPEMKKKTSINENSSLYSSQTGRVRRRIKFSALKDLINP</sequence>
<dbReference type="OMA" id="ICCDGIF"/>
<name>A0A1J1H1Q2_PLARL</name>
<dbReference type="PANTHER" id="PTHR13832:SF790">
    <property type="entry name" value="PROTEIN PHOSPHATASE 2C 22-RELATED"/>
    <property type="match status" value="1"/>
</dbReference>
<accession>A0A1J1H1Q2</accession>
<dbReference type="KEGG" id="prel:PRELSG_0307500"/>
<evidence type="ECO:0000313" key="3">
    <source>
        <dbReference type="EMBL" id="CRG98588.1"/>
    </source>
</evidence>
<gene>
    <name evidence="3" type="primary">PPM1</name>
    <name evidence="3" type="ORF">PRELSG_0307500</name>
</gene>
<keyword evidence="3" id="KW-0378">Hydrolase</keyword>
<dbReference type="Proteomes" id="UP000220158">
    <property type="component" value="Chromosome 3"/>
</dbReference>
<dbReference type="AlphaFoldDB" id="A0A1J1H1Q2"/>
<dbReference type="SUPFAM" id="SSF81606">
    <property type="entry name" value="PP2C-like"/>
    <property type="match status" value="1"/>
</dbReference>
<evidence type="ECO:0000259" key="2">
    <source>
        <dbReference type="PROSITE" id="PS51746"/>
    </source>
</evidence>
<dbReference type="PANTHER" id="PTHR13832">
    <property type="entry name" value="PROTEIN PHOSPHATASE 2C"/>
    <property type="match status" value="1"/>
</dbReference>
<evidence type="ECO:0000256" key="1">
    <source>
        <dbReference type="SAM" id="Coils"/>
    </source>
</evidence>
<dbReference type="CDD" id="cd00143">
    <property type="entry name" value="PP2Cc"/>
    <property type="match status" value="1"/>
</dbReference>
<dbReference type="Gene3D" id="3.60.40.10">
    <property type="entry name" value="PPM-type phosphatase domain"/>
    <property type="match status" value="1"/>
</dbReference>
<dbReference type="EMBL" id="LN835298">
    <property type="protein sequence ID" value="CRG98588.1"/>
    <property type="molecule type" value="Genomic_DNA"/>
</dbReference>
<dbReference type="VEuPathDB" id="PlasmoDB:PRELSG_0307500"/>
<dbReference type="GeneID" id="39734683"/>
<keyword evidence="4" id="KW-1185">Reference proteome</keyword>
<dbReference type="OrthoDB" id="432045at2759"/>
<dbReference type="InterPro" id="IPR015655">
    <property type="entry name" value="PP2C"/>
</dbReference>